<name>A0ACB9CHB4_ARCLA</name>
<accession>A0ACB9CHB4</accession>
<comment type="caution">
    <text evidence="1">The sequence shown here is derived from an EMBL/GenBank/DDBJ whole genome shotgun (WGS) entry which is preliminary data.</text>
</comment>
<sequence length="66" mass="7386">MHPHSPTVSRIDAHSLSRFTNSTPPRLRLWPLIADRSSSGRPSTGPPQLSDSAFRGFIIRSTKKFK</sequence>
<reference evidence="1 2" key="2">
    <citation type="journal article" date="2022" name="Mol. Ecol. Resour.">
        <title>The genomes of chicory, endive, great burdock and yacon provide insights into Asteraceae paleo-polyploidization history and plant inulin production.</title>
        <authorList>
            <person name="Fan W."/>
            <person name="Wang S."/>
            <person name="Wang H."/>
            <person name="Wang A."/>
            <person name="Jiang F."/>
            <person name="Liu H."/>
            <person name="Zhao H."/>
            <person name="Xu D."/>
            <person name="Zhang Y."/>
        </authorList>
    </citation>
    <scope>NUCLEOTIDE SEQUENCE [LARGE SCALE GENOMIC DNA]</scope>
    <source>
        <strain evidence="2">cv. Niubang</strain>
    </source>
</reference>
<dbReference type="EMBL" id="CM042050">
    <property type="protein sequence ID" value="KAI3733527.1"/>
    <property type="molecule type" value="Genomic_DNA"/>
</dbReference>
<protein>
    <submittedName>
        <fullName evidence="1">Uncharacterized protein</fullName>
    </submittedName>
</protein>
<organism evidence="1 2">
    <name type="scientific">Arctium lappa</name>
    <name type="common">Greater burdock</name>
    <name type="synonym">Lappa major</name>
    <dbReference type="NCBI Taxonomy" id="4217"/>
    <lineage>
        <taxon>Eukaryota</taxon>
        <taxon>Viridiplantae</taxon>
        <taxon>Streptophyta</taxon>
        <taxon>Embryophyta</taxon>
        <taxon>Tracheophyta</taxon>
        <taxon>Spermatophyta</taxon>
        <taxon>Magnoliopsida</taxon>
        <taxon>eudicotyledons</taxon>
        <taxon>Gunneridae</taxon>
        <taxon>Pentapetalae</taxon>
        <taxon>asterids</taxon>
        <taxon>campanulids</taxon>
        <taxon>Asterales</taxon>
        <taxon>Asteraceae</taxon>
        <taxon>Carduoideae</taxon>
        <taxon>Cardueae</taxon>
        <taxon>Arctiinae</taxon>
        <taxon>Arctium</taxon>
    </lineage>
</organism>
<evidence type="ECO:0000313" key="1">
    <source>
        <dbReference type="EMBL" id="KAI3733527.1"/>
    </source>
</evidence>
<dbReference type="Proteomes" id="UP001055879">
    <property type="component" value="Linkage Group LG04"/>
</dbReference>
<evidence type="ECO:0000313" key="2">
    <source>
        <dbReference type="Proteomes" id="UP001055879"/>
    </source>
</evidence>
<keyword evidence="2" id="KW-1185">Reference proteome</keyword>
<gene>
    <name evidence="1" type="ORF">L6452_12970</name>
</gene>
<proteinExistence type="predicted"/>
<reference evidence="2" key="1">
    <citation type="journal article" date="2022" name="Mol. Ecol. Resour.">
        <title>The genomes of chicory, endive, great burdock and yacon provide insights into Asteraceae palaeo-polyploidization history and plant inulin production.</title>
        <authorList>
            <person name="Fan W."/>
            <person name="Wang S."/>
            <person name="Wang H."/>
            <person name="Wang A."/>
            <person name="Jiang F."/>
            <person name="Liu H."/>
            <person name="Zhao H."/>
            <person name="Xu D."/>
            <person name="Zhang Y."/>
        </authorList>
    </citation>
    <scope>NUCLEOTIDE SEQUENCE [LARGE SCALE GENOMIC DNA]</scope>
    <source>
        <strain evidence="2">cv. Niubang</strain>
    </source>
</reference>